<feature type="compositionally biased region" description="Basic residues" evidence="1">
    <location>
        <begin position="239"/>
        <end position="251"/>
    </location>
</feature>
<proteinExistence type="predicted"/>
<feature type="region of interest" description="Disordered" evidence="1">
    <location>
        <begin position="154"/>
        <end position="176"/>
    </location>
</feature>
<organism evidence="2">
    <name type="scientific">Glycine soja</name>
    <name type="common">Wild soybean</name>
    <dbReference type="NCBI Taxonomy" id="3848"/>
    <lineage>
        <taxon>Eukaryota</taxon>
        <taxon>Viridiplantae</taxon>
        <taxon>Streptophyta</taxon>
        <taxon>Embryophyta</taxon>
        <taxon>Tracheophyta</taxon>
        <taxon>Spermatophyta</taxon>
        <taxon>Magnoliopsida</taxon>
        <taxon>eudicotyledons</taxon>
        <taxon>Gunneridae</taxon>
        <taxon>Pentapetalae</taxon>
        <taxon>rosids</taxon>
        <taxon>fabids</taxon>
        <taxon>Fabales</taxon>
        <taxon>Fabaceae</taxon>
        <taxon>Papilionoideae</taxon>
        <taxon>50 kb inversion clade</taxon>
        <taxon>NPAAA clade</taxon>
        <taxon>indigoferoid/millettioid clade</taxon>
        <taxon>Phaseoleae</taxon>
        <taxon>Glycine</taxon>
        <taxon>Glycine subgen. Soja</taxon>
    </lineage>
</organism>
<feature type="compositionally biased region" description="Low complexity" evidence="1">
    <location>
        <begin position="306"/>
        <end position="326"/>
    </location>
</feature>
<feature type="compositionally biased region" description="Polar residues" evidence="1">
    <location>
        <begin position="587"/>
        <end position="600"/>
    </location>
</feature>
<feature type="region of interest" description="Disordered" evidence="1">
    <location>
        <begin position="581"/>
        <end position="600"/>
    </location>
</feature>
<feature type="compositionally biased region" description="Basic and acidic residues" evidence="1">
    <location>
        <begin position="80"/>
        <end position="92"/>
    </location>
</feature>
<dbReference type="PANTHER" id="PTHR31390">
    <property type="entry name" value="EXPRESSED PROTEIN"/>
    <property type="match status" value="1"/>
</dbReference>
<feature type="region of interest" description="Disordered" evidence="1">
    <location>
        <begin position="230"/>
        <end position="331"/>
    </location>
</feature>
<evidence type="ECO:0000313" key="2">
    <source>
        <dbReference type="EMBL" id="KHN32511.1"/>
    </source>
</evidence>
<dbReference type="InterPro" id="IPR021916">
    <property type="entry name" value="DUF3527"/>
</dbReference>
<dbReference type="AlphaFoldDB" id="A0A0B2RDJ4"/>
<feature type="region of interest" description="Disordered" evidence="1">
    <location>
        <begin position="538"/>
        <end position="565"/>
    </location>
</feature>
<sequence length="960" mass="105945">MPINIHPSNGFLKPAEDMGFGLEFRKSSTKQHSSSKTVKESLVLPHSKRSSKDADKLKPKSDLKQKGKMDAEGKIQNSETVRRRATERDELVKHMSNLPGYLLRTDKVENFQEKAFNVGVLDWSRLEKWKHKQKHIPVLASSFTSLNSSELLSRTATKPSTSVGGKEKLSDKKSLPSSGIIKSSYRESLPESAKLPFYDVKRFESSKSVTKSIGDEKSLTPRAFESFGNKTHLDISLEKKRRNGYSKRSSHAKNFESKAKLHGISYLPNENGRDDGAKQNMEDLQEHKHKKKERNHKSSSDMGHPSVKSKGKGASSSSKKMSSSCSETRKKVDQLQELDFDGGQKHCHSKPSNIVLLCPGEIPQSSSSEDFQLSESRTSSVENFSESTKSSLSYVSLPDEDYTADGCSEIPPSGPPCSAVEFSSSETMQHSISTDMGVDHSSVVSKTPSSIIHKMSSLQPASGCFEKDMLDSKLRDQYAFSKLKESLDQETAELTAQKEMNPSHNRRFSFSLSRIGRSFSFKEGPTLPQYSSVYVSAKSGPVTPQSSVRWDNPSKEKANSHIRNRSSPLRRLLDPLLKHKASDKHNSAQSSQALEGGSANSSFRTIGVNESLLAEKSKGSSVQGLLQLTIKNGVPLFKFVLNNERKIFAATRNSLASLEKGDLGSCFTFYLVNEIKKKSGGWISHGNKEKSCGYAYNVIAQMKFSSSKIAEPTNQNSSRKCMVKEYVLVSVEIGQTDQGPPKFIQSVELAAVVVETSCEKTTEGLHDDNNMLKKGCSKCLTDERCLCSSGENEASDCTTVILPGGVHGSPNKGEPTPLIYRWKTGGSCDCGGWDIGCRLLVLSNQNQNSSIPKSYKPYNDRFQLFVKEGTEKDTSLFTLLPLKDGFYSVEFDSTITHLQAFFISVVALSCQKLPGSLEMGSMHEEVLNLKEPSSMNNRKLQGKAPLKYAPIPPLSPVGRV</sequence>
<feature type="compositionally biased region" description="Polar residues" evidence="1">
    <location>
        <begin position="154"/>
        <end position="163"/>
    </location>
</feature>
<feature type="compositionally biased region" description="Basic and acidic residues" evidence="1">
    <location>
        <begin position="165"/>
        <end position="174"/>
    </location>
</feature>
<name>A0A0B2RDJ4_GLYSO</name>
<feature type="region of interest" description="Disordered" evidence="1">
    <location>
        <begin position="23"/>
        <end position="92"/>
    </location>
</feature>
<dbReference type="PANTHER" id="PTHR31390:SF12">
    <property type="entry name" value="PUTATIVE (DUF3527)-RELATED"/>
    <property type="match status" value="1"/>
</dbReference>
<dbReference type="Pfam" id="PF12043">
    <property type="entry name" value="DUF3527"/>
    <property type="match status" value="2"/>
</dbReference>
<protein>
    <submittedName>
        <fullName evidence="2">Uncharacterized protein</fullName>
    </submittedName>
</protein>
<feature type="compositionally biased region" description="Basic residues" evidence="1">
    <location>
        <begin position="287"/>
        <end position="297"/>
    </location>
</feature>
<feature type="compositionally biased region" description="Basic and acidic residues" evidence="1">
    <location>
        <begin position="271"/>
        <end position="286"/>
    </location>
</feature>
<gene>
    <name evidence="2" type="ORF">glysoja_042587</name>
</gene>
<accession>A0A0B2RDJ4</accession>
<feature type="compositionally biased region" description="Basic and acidic residues" evidence="1">
    <location>
        <begin position="50"/>
        <end position="73"/>
    </location>
</feature>
<dbReference type="EMBL" id="KN650087">
    <property type="protein sequence ID" value="KHN32511.1"/>
    <property type="molecule type" value="Genomic_DNA"/>
</dbReference>
<reference evidence="2" key="1">
    <citation type="submission" date="2014-07" db="EMBL/GenBank/DDBJ databases">
        <title>Identification of a novel salt tolerance gene in wild soybean by whole-genome sequencing.</title>
        <authorList>
            <person name="Lam H.-M."/>
            <person name="Qi X."/>
            <person name="Li M.-W."/>
            <person name="Liu X."/>
            <person name="Xie M."/>
            <person name="Ni M."/>
            <person name="Xu X."/>
        </authorList>
    </citation>
    <scope>NUCLEOTIDE SEQUENCE [LARGE SCALE GENOMIC DNA]</scope>
    <source>
        <tissue evidence="2">Root</tissue>
    </source>
</reference>
<evidence type="ECO:0000256" key="1">
    <source>
        <dbReference type="SAM" id="MobiDB-lite"/>
    </source>
</evidence>
<dbReference type="Proteomes" id="UP000053555">
    <property type="component" value="Unassembled WGS sequence"/>
</dbReference>